<dbReference type="AlphaFoldDB" id="A0A318M3G0"/>
<feature type="compositionally biased region" description="Basic residues" evidence="1">
    <location>
        <begin position="348"/>
        <end position="359"/>
    </location>
</feature>
<name>A0A318M3G0_9BIFI</name>
<evidence type="ECO:0000313" key="3">
    <source>
        <dbReference type="EMBL" id="PXY82682.1"/>
    </source>
</evidence>
<dbReference type="EMBL" id="QGLL01000006">
    <property type="protein sequence ID" value="PXY82682.1"/>
    <property type="molecule type" value="Genomic_DNA"/>
</dbReference>
<dbReference type="InterPro" id="IPR021421">
    <property type="entry name" value="DUF3071"/>
</dbReference>
<feature type="domain" description="DUF3071" evidence="2">
    <location>
        <begin position="10"/>
        <end position="173"/>
    </location>
</feature>
<feature type="compositionally biased region" description="Basic and acidic residues" evidence="1">
    <location>
        <begin position="276"/>
        <end position="290"/>
    </location>
</feature>
<evidence type="ECO:0000313" key="4">
    <source>
        <dbReference type="Proteomes" id="UP000247744"/>
    </source>
</evidence>
<feature type="region of interest" description="Disordered" evidence="1">
    <location>
        <begin position="312"/>
        <end position="373"/>
    </location>
</feature>
<sequence length="373" mass="41804">MSENGTRMASFDHVDDRGDLVFICDHRHFVVRVDDALDRAILEAKQVKEEEDVDPQTGKSKPLPVSAIQAAVRAGARPEQVAQQYAVNEALVRRFAAPVEIEKKYAIEQFLTMPAPKGSGGRNNQDLISKVLSGTGVSLGQITWQATRRGYEPWNINGVFTLDNRIFNAHWTWNMRDNTVTCLNSAARMLLDDSTDEHRQEWPAWDQNSAAETDNWADIQPRRQEDSFRQTAEDDCEELTSNNGGGGQADGERQAALTAWLYGNPKEGQENTAGQETDHPRAELNDKPNTSEHNPISDTESTIVLPVLNHGRGQDEENASGAGQERFQRQHQDEDALQDNQGNDPRERRHNKSDKKHSGRSAVPSWDEILFGK</sequence>
<dbReference type="Proteomes" id="UP000247744">
    <property type="component" value="Unassembled WGS sequence"/>
</dbReference>
<evidence type="ECO:0000256" key="1">
    <source>
        <dbReference type="SAM" id="MobiDB-lite"/>
    </source>
</evidence>
<protein>
    <recommendedName>
        <fullName evidence="2">DUF3071 domain-containing protein</fullName>
    </recommendedName>
</protein>
<comment type="caution">
    <text evidence="3">The sequence shown here is derived from an EMBL/GenBank/DDBJ whole genome shotgun (WGS) entry which is preliminary data.</text>
</comment>
<feature type="region of interest" description="Disordered" evidence="1">
    <location>
        <begin position="200"/>
        <end position="250"/>
    </location>
</feature>
<reference evidence="3 4" key="1">
    <citation type="submission" date="2018-05" db="EMBL/GenBank/DDBJ databases">
        <title>Reference genomes for bee gut microbiota database.</title>
        <authorList>
            <person name="Ellegaard K.M."/>
        </authorList>
    </citation>
    <scope>NUCLEOTIDE SEQUENCE [LARGE SCALE GENOMIC DNA]</scope>
    <source>
        <strain evidence="3 4">ESL0200</strain>
    </source>
</reference>
<feature type="compositionally biased region" description="Basic and acidic residues" evidence="1">
    <location>
        <begin position="220"/>
        <end position="232"/>
    </location>
</feature>
<dbReference type="RefSeq" id="WP_110451954.1">
    <property type="nucleotide sequence ID" value="NZ_QGLL01000006.1"/>
</dbReference>
<dbReference type="OrthoDB" id="5180791at2"/>
<accession>A0A318M3G0</accession>
<feature type="compositionally biased region" description="Polar residues" evidence="1">
    <location>
        <begin position="291"/>
        <end position="300"/>
    </location>
</feature>
<proteinExistence type="predicted"/>
<feature type="region of interest" description="Disordered" evidence="1">
    <location>
        <begin position="265"/>
        <end position="300"/>
    </location>
</feature>
<dbReference type="InterPro" id="IPR047682">
    <property type="entry name" value="SepH-like"/>
</dbReference>
<gene>
    <name evidence="3" type="ORF">DKK75_02855</name>
</gene>
<dbReference type="NCBIfam" id="NF040712">
    <property type="entry name" value="SepH"/>
    <property type="match status" value="1"/>
</dbReference>
<dbReference type="Pfam" id="PF11268">
    <property type="entry name" value="DUF3071"/>
    <property type="match status" value="1"/>
</dbReference>
<organism evidence="3 4">
    <name type="scientific">Bifidobacterium asteroides</name>
    <dbReference type="NCBI Taxonomy" id="1684"/>
    <lineage>
        <taxon>Bacteria</taxon>
        <taxon>Bacillati</taxon>
        <taxon>Actinomycetota</taxon>
        <taxon>Actinomycetes</taxon>
        <taxon>Bifidobacteriales</taxon>
        <taxon>Bifidobacteriaceae</taxon>
        <taxon>Bifidobacterium</taxon>
    </lineage>
</organism>
<evidence type="ECO:0000259" key="2">
    <source>
        <dbReference type="Pfam" id="PF11268"/>
    </source>
</evidence>